<keyword evidence="6" id="KW-1185">Reference proteome</keyword>
<keyword evidence="2" id="KW-0238">DNA-binding</keyword>
<dbReference type="GO" id="GO:0003700">
    <property type="term" value="F:DNA-binding transcription factor activity"/>
    <property type="evidence" value="ECO:0007669"/>
    <property type="project" value="InterPro"/>
</dbReference>
<dbReference type="AlphaFoldDB" id="A0A9X0YTY6"/>
<gene>
    <name evidence="5" type="ORF">J2Z64_003050</name>
</gene>
<dbReference type="InterPro" id="IPR050959">
    <property type="entry name" value="MarA-like"/>
</dbReference>
<dbReference type="PROSITE" id="PS01124">
    <property type="entry name" value="HTH_ARAC_FAMILY_2"/>
    <property type="match status" value="1"/>
</dbReference>
<dbReference type="PANTHER" id="PTHR47504">
    <property type="entry name" value="RIGHT ORIGIN-BINDING PROTEIN"/>
    <property type="match status" value="1"/>
</dbReference>
<evidence type="ECO:0000256" key="1">
    <source>
        <dbReference type="ARBA" id="ARBA00023015"/>
    </source>
</evidence>
<dbReference type="Gene3D" id="3.20.80.10">
    <property type="entry name" value="Regulatory factor, effector binding domain"/>
    <property type="match status" value="1"/>
</dbReference>
<comment type="caution">
    <text evidence="5">The sequence shown here is derived from an EMBL/GenBank/DDBJ whole genome shotgun (WGS) entry which is preliminary data.</text>
</comment>
<evidence type="ECO:0000259" key="4">
    <source>
        <dbReference type="PROSITE" id="PS01124"/>
    </source>
</evidence>
<dbReference type="Proteomes" id="UP001138793">
    <property type="component" value="Unassembled WGS sequence"/>
</dbReference>
<dbReference type="EMBL" id="JAGGMB010000010">
    <property type="protein sequence ID" value="MBP2078782.1"/>
    <property type="molecule type" value="Genomic_DNA"/>
</dbReference>
<evidence type="ECO:0000256" key="2">
    <source>
        <dbReference type="ARBA" id="ARBA00023125"/>
    </source>
</evidence>
<dbReference type="SUPFAM" id="SSF46689">
    <property type="entry name" value="Homeodomain-like"/>
    <property type="match status" value="2"/>
</dbReference>
<protein>
    <submittedName>
        <fullName evidence="5">AraC family transcriptional regulator</fullName>
    </submittedName>
</protein>
<dbReference type="SMART" id="SM00342">
    <property type="entry name" value="HTH_ARAC"/>
    <property type="match status" value="1"/>
</dbReference>
<dbReference type="Pfam" id="PF06445">
    <property type="entry name" value="GyrI-like"/>
    <property type="match status" value="1"/>
</dbReference>
<dbReference type="SUPFAM" id="SSF55136">
    <property type="entry name" value="Probable bacterial effector-binding domain"/>
    <property type="match status" value="1"/>
</dbReference>
<dbReference type="InterPro" id="IPR009057">
    <property type="entry name" value="Homeodomain-like_sf"/>
</dbReference>
<evidence type="ECO:0000256" key="3">
    <source>
        <dbReference type="ARBA" id="ARBA00023163"/>
    </source>
</evidence>
<evidence type="ECO:0000313" key="5">
    <source>
        <dbReference type="EMBL" id="MBP2078782.1"/>
    </source>
</evidence>
<organism evidence="5 6">
    <name type="scientific">Oceanobacillus polygoni</name>
    <dbReference type="NCBI Taxonomy" id="1235259"/>
    <lineage>
        <taxon>Bacteria</taxon>
        <taxon>Bacillati</taxon>
        <taxon>Bacillota</taxon>
        <taxon>Bacilli</taxon>
        <taxon>Bacillales</taxon>
        <taxon>Bacillaceae</taxon>
        <taxon>Oceanobacillus</taxon>
    </lineage>
</organism>
<dbReference type="Gene3D" id="1.10.10.60">
    <property type="entry name" value="Homeodomain-like"/>
    <property type="match status" value="2"/>
</dbReference>
<dbReference type="InterPro" id="IPR010499">
    <property type="entry name" value="AraC_E-bd"/>
</dbReference>
<proteinExistence type="predicted"/>
<dbReference type="SMART" id="SM00871">
    <property type="entry name" value="AraC_E_bind"/>
    <property type="match status" value="1"/>
</dbReference>
<dbReference type="InterPro" id="IPR018060">
    <property type="entry name" value="HTH_AraC"/>
</dbReference>
<sequence length="283" mass="32468">MDMLKGMNDSLSYIEDNLDSHIDLEEVAKRAYCSEHHFKRLFSLLSGITISEYIRRRRLTLAALDLKDQHVKVIDIAIKYGYQSPDAFSRAFQGFHGVIPSLARNPEQNLKAYPRMSFQLTIQGGVEMNYRIVEKEPFQVVGVKYSVEMADGELSPAYEDMITAISDSKMNELESMSDTEERYGIVHVSVNYNESAEGKATFDQYIGAITTKEVTDAYSTLEIPSLLWAIFEVDGDWQQIEEHWQRIYSEWLPSSSYELAEGPEMLASKDRKSEIWISVKKKD</sequence>
<dbReference type="PANTHER" id="PTHR47504:SF5">
    <property type="entry name" value="RIGHT ORIGIN-BINDING PROTEIN"/>
    <property type="match status" value="1"/>
</dbReference>
<keyword evidence="1" id="KW-0805">Transcription regulation</keyword>
<accession>A0A9X0YTY6</accession>
<reference evidence="5" key="1">
    <citation type="submission" date="2021-03" db="EMBL/GenBank/DDBJ databases">
        <title>Genomic Encyclopedia of Type Strains, Phase IV (KMG-IV): sequencing the most valuable type-strain genomes for metagenomic binning, comparative biology and taxonomic classification.</title>
        <authorList>
            <person name="Goeker M."/>
        </authorList>
    </citation>
    <scope>NUCLEOTIDE SEQUENCE</scope>
    <source>
        <strain evidence="5">DSM 107338</strain>
    </source>
</reference>
<keyword evidence="3" id="KW-0804">Transcription</keyword>
<dbReference type="GO" id="GO:0043565">
    <property type="term" value="F:sequence-specific DNA binding"/>
    <property type="evidence" value="ECO:0007669"/>
    <property type="project" value="InterPro"/>
</dbReference>
<feature type="domain" description="HTH araC/xylS-type" evidence="4">
    <location>
        <begin position="8"/>
        <end position="106"/>
    </location>
</feature>
<evidence type="ECO:0000313" key="6">
    <source>
        <dbReference type="Proteomes" id="UP001138793"/>
    </source>
</evidence>
<dbReference type="InterPro" id="IPR029442">
    <property type="entry name" value="GyrI-like"/>
</dbReference>
<dbReference type="Pfam" id="PF12833">
    <property type="entry name" value="HTH_18"/>
    <property type="match status" value="1"/>
</dbReference>
<dbReference type="RefSeq" id="WP_187773588.1">
    <property type="nucleotide sequence ID" value="NZ_JAGGMB010000010.1"/>
</dbReference>
<name>A0A9X0YTY6_9BACI</name>
<dbReference type="InterPro" id="IPR011256">
    <property type="entry name" value="Reg_factor_effector_dom_sf"/>
</dbReference>